<dbReference type="InterPro" id="IPR011990">
    <property type="entry name" value="TPR-like_helical_dom_sf"/>
</dbReference>
<dbReference type="PANTHER" id="PTHR46082">
    <property type="entry name" value="ATP/GTP-BINDING PROTEIN-RELATED"/>
    <property type="match status" value="1"/>
</dbReference>
<evidence type="ECO:0000313" key="1">
    <source>
        <dbReference type="EMBL" id="KAF0699160.1"/>
    </source>
</evidence>
<reference evidence="2 3" key="1">
    <citation type="submission" date="2019-03" db="EMBL/GenBank/DDBJ databases">
        <authorList>
            <person name="Gaulin E."/>
            <person name="Dumas B."/>
        </authorList>
    </citation>
    <scope>NUCLEOTIDE SEQUENCE [LARGE SCALE GENOMIC DNA]</scope>
    <source>
        <strain evidence="2">CBS 568.67</strain>
    </source>
</reference>
<gene>
    <name evidence="2" type="primary">Aste57867_10255</name>
    <name evidence="1" type="ORF">As57867_010216</name>
    <name evidence="2" type="ORF">ASTE57867_10255</name>
</gene>
<organism evidence="2 3">
    <name type="scientific">Aphanomyces stellatus</name>
    <dbReference type="NCBI Taxonomy" id="120398"/>
    <lineage>
        <taxon>Eukaryota</taxon>
        <taxon>Sar</taxon>
        <taxon>Stramenopiles</taxon>
        <taxon>Oomycota</taxon>
        <taxon>Saprolegniomycetes</taxon>
        <taxon>Saprolegniales</taxon>
        <taxon>Verrucalvaceae</taxon>
        <taxon>Aphanomyces</taxon>
    </lineage>
</organism>
<dbReference type="EMBL" id="CAADRA010005215">
    <property type="protein sequence ID" value="VFT87130.1"/>
    <property type="molecule type" value="Genomic_DNA"/>
</dbReference>
<dbReference type="AlphaFoldDB" id="A0A485KQE2"/>
<evidence type="ECO:0000313" key="2">
    <source>
        <dbReference type="EMBL" id="VFT87130.1"/>
    </source>
</evidence>
<dbReference type="OrthoDB" id="435799at2759"/>
<evidence type="ECO:0000313" key="3">
    <source>
        <dbReference type="Proteomes" id="UP000332933"/>
    </source>
</evidence>
<dbReference type="InterPro" id="IPR053137">
    <property type="entry name" value="NLR-like"/>
</dbReference>
<dbReference type="Gene3D" id="1.25.40.10">
    <property type="entry name" value="Tetratricopeptide repeat domain"/>
    <property type="match status" value="2"/>
</dbReference>
<reference evidence="1" key="2">
    <citation type="submission" date="2019-06" db="EMBL/GenBank/DDBJ databases">
        <title>Genomics analysis of Aphanomyces spp. identifies a new class of oomycete effector associated with host adaptation.</title>
        <authorList>
            <person name="Gaulin E."/>
        </authorList>
    </citation>
    <scope>NUCLEOTIDE SEQUENCE</scope>
    <source>
        <strain evidence="1">CBS 578.67</strain>
    </source>
</reference>
<accession>A0A485KQE2</accession>
<sequence length="715" mass="81645">MDVNALGHHRGLTLAFFKHFVDVHGGREAFEGLTTEQICQLFVIPYTKATKLSLVDHVERCDPDGHLYVRRATWFVSHAWNYLFLDVINALDHFMDEHNMTSEKDSAGLWFCLFNNNQHDVREQPFWYWFTTFKTALTTIGNVVMVFSPWNNPTTLTRSWCVCEVFVAIECNARFEVALSKREKETFLEHIKENDVVEIMLAKINSANSTSTFPSDRDNIFDLIEQGPGFQKLDRMVFGVLEAWVVRTLETQIALASTAEKCVQWLIVKGEMHYTKGAYPDAESIFASAVAIHNDVATTDTRPTLHWRAVMYLAMSKVKQYYARETWEPLFLDALAHQESLLGPRHAHTLETMRCFGSTYSFIEEYSLAMPLLYRCYQMAPQIGTSNEKSLATMSLGRTLIQQKHILEAQPWLEEAYGASKTAVGEYHVQTNNIGIDLAGCYARQGHFASASQLLDNIYNSQRRSLGPEAFLTLISLRALSLNLCFQGQYENLESNLLKCYDGFIALKSDGWATDCQRALGILYLCLGDHMRARIALEKTHAKFKVMFGPASTQARIIVYLLFFVSMECPEDVDSMDKIVSLESLLVDANLQHETWTEHPCHGCLEPIQGMLYMCLTCPRHSLHYCQACITDKKYEATCGHTPTQWICRMPPARFLHHARLLLFAKGAMWTDYAASFQAYQNYCDLHGVTERIEKFWLSPSETGKIFSSFFAFVS</sequence>
<dbReference type="Proteomes" id="UP000332933">
    <property type="component" value="Unassembled WGS sequence"/>
</dbReference>
<name>A0A485KQE2_9STRA</name>
<protein>
    <submittedName>
        <fullName evidence="2">Aste57867_10255 protein</fullName>
    </submittedName>
</protein>
<keyword evidence="3" id="KW-1185">Reference proteome</keyword>
<dbReference type="PANTHER" id="PTHR46082:SF6">
    <property type="entry name" value="AAA+ ATPASE DOMAIN-CONTAINING PROTEIN-RELATED"/>
    <property type="match status" value="1"/>
</dbReference>
<dbReference type="SUPFAM" id="SSF48452">
    <property type="entry name" value="TPR-like"/>
    <property type="match status" value="1"/>
</dbReference>
<dbReference type="EMBL" id="VJMH01005194">
    <property type="protein sequence ID" value="KAF0699160.1"/>
    <property type="molecule type" value="Genomic_DNA"/>
</dbReference>
<proteinExistence type="predicted"/>